<dbReference type="InterPro" id="IPR011989">
    <property type="entry name" value="ARM-like"/>
</dbReference>
<dbReference type="PROSITE" id="PS00086">
    <property type="entry name" value="CYTOCHROME_P450"/>
    <property type="match status" value="1"/>
</dbReference>
<keyword evidence="7" id="KW-0677">Repeat</keyword>
<feature type="binding site" description="axial binding residue" evidence="13">
    <location>
        <position position="466"/>
    </location>
    <ligand>
        <name>heme</name>
        <dbReference type="ChEBI" id="CHEBI:30413"/>
    </ligand>
    <ligandPart>
        <name>Fe</name>
        <dbReference type="ChEBI" id="CHEBI:18248"/>
    </ligandPart>
</feature>
<keyword evidence="4 13" id="KW-0349">Heme</keyword>
<accession>A0A8X8WT59</accession>
<keyword evidence="11 15" id="KW-0503">Monooxygenase</keyword>
<comment type="similarity">
    <text evidence="3 15">Belongs to the cytochrome P450 family.</text>
</comment>
<feature type="repeat" description="ARM" evidence="14">
    <location>
        <begin position="127"/>
        <end position="170"/>
    </location>
</feature>
<keyword evidence="6 13" id="KW-0479">Metal-binding</keyword>
<comment type="cofactor">
    <cofactor evidence="1 13">
        <name>heme</name>
        <dbReference type="ChEBI" id="CHEBI:30413"/>
    </cofactor>
</comment>
<dbReference type="GO" id="GO:0005506">
    <property type="term" value="F:iron ion binding"/>
    <property type="evidence" value="ECO:0007669"/>
    <property type="project" value="InterPro"/>
</dbReference>
<organism evidence="17">
    <name type="scientific">Salvia splendens</name>
    <name type="common">Scarlet sage</name>
    <dbReference type="NCBI Taxonomy" id="180675"/>
    <lineage>
        <taxon>Eukaryota</taxon>
        <taxon>Viridiplantae</taxon>
        <taxon>Streptophyta</taxon>
        <taxon>Embryophyta</taxon>
        <taxon>Tracheophyta</taxon>
        <taxon>Spermatophyta</taxon>
        <taxon>Magnoliopsida</taxon>
        <taxon>eudicotyledons</taxon>
        <taxon>Gunneridae</taxon>
        <taxon>Pentapetalae</taxon>
        <taxon>asterids</taxon>
        <taxon>lamiids</taxon>
        <taxon>Lamiales</taxon>
        <taxon>Lamiaceae</taxon>
        <taxon>Nepetoideae</taxon>
        <taxon>Mentheae</taxon>
        <taxon>Salviinae</taxon>
        <taxon>Salvia</taxon>
        <taxon>Salvia subgen. Calosphace</taxon>
        <taxon>core Calosphace</taxon>
    </lineage>
</organism>
<evidence type="ECO:0000313" key="17">
    <source>
        <dbReference type="EMBL" id="KAG6400309.1"/>
    </source>
</evidence>
<dbReference type="PRINTS" id="PR00463">
    <property type="entry name" value="EP450I"/>
</dbReference>
<dbReference type="Gene3D" id="1.10.630.10">
    <property type="entry name" value="Cytochrome P450"/>
    <property type="match status" value="2"/>
</dbReference>
<dbReference type="EMBL" id="PNBA02000014">
    <property type="protein sequence ID" value="KAG6400309.1"/>
    <property type="molecule type" value="Genomic_DNA"/>
</dbReference>
<evidence type="ECO:0000256" key="7">
    <source>
        <dbReference type="ARBA" id="ARBA00022737"/>
    </source>
</evidence>
<dbReference type="InterPro" id="IPR054296">
    <property type="entry name" value="DUF7032"/>
</dbReference>
<evidence type="ECO:0000256" key="5">
    <source>
        <dbReference type="ARBA" id="ARBA00022692"/>
    </source>
</evidence>
<evidence type="ECO:0000256" key="2">
    <source>
        <dbReference type="ARBA" id="ARBA00004167"/>
    </source>
</evidence>
<keyword evidence="18" id="KW-1185">Reference proteome</keyword>
<keyword evidence="10 13" id="KW-0408">Iron</keyword>
<proteinExistence type="inferred from homology"/>
<evidence type="ECO:0000256" key="11">
    <source>
        <dbReference type="ARBA" id="ARBA00023033"/>
    </source>
</evidence>
<dbReference type="PROSITE" id="PS50176">
    <property type="entry name" value="ARM_REPEAT"/>
    <property type="match status" value="1"/>
</dbReference>
<evidence type="ECO:0000256" key="4">
    <source>
        <dbReference type="ARBA" id="ARBA00022617"/>
    </source>
</evidence>
<sequence>MKEEEEDTINPAISEIQQQLHSLLDSISRVQILNGKWSLITTKLTSLHNRLSDLSTTASNNNNPLSSNLLRTISATRFALRQESSVLELLMSRLQIGSTQSKSSVLESLIGLLQEDPKNLLIAVAQGIILVLVSLLDCSSSSELKEKSVSAIAKISTEDSSKHDLLAEAGGASGLAGGLEKGGGGGGALGDLVEFFGAEVVGEVSKLPPGPTPLPIIGNIHLLGRNPHRSLAKLSRTYGPLMHLKLGSITTIVASSPEIAREILQKHDQTCSSRAVPCVAQAMGHAEASMAWLPVGSQWRKLRKITKEHMFTPQKVNASEPLRQEKLRQLRVHLVEGCGREVIFEEVAFLTALNLISTTLFSVDFASLDSGSSHEERKANVYLGKMLDKFDEIISKRLEERDKSSDCTRKTDLLEVLLDLNQEDEAYLSLHDIKHLLSPERFVGGSVDYKGRDFGLISFGSGRRICPGLPLAHLMVHLMVASMIHEFDWEAQDVDMDDVFGLSLHKARPLKAFPIIKS</sequence>
<feature type="domain" description="DUF7032" evidence="16">
    <location>
        <begin position="15"/>
        <end position="76"/>
    </location>
</feature>
<keyword evidence="9 15" id="KW-0560">Oxidoreductase</keyword>
<comment type="caution">
    <text evidence="17">The sequence shown here is derived from an EMBL/GenBank/DDBJ whole genome shotgun (WGS) entry which is preliminary data.</text>
</comment>
<evidence type="ECO:0000256" key="13">
    <source>
        <dbReference type="PIRSR" id="PIRSR602401-1"/>
    </source>
</evidence>
<dbReference type="InterPro" id="IPR002401">
    <property type="entry name" value="Cyt_P450_E_grp-I"/>
</dbReference>
<keyword evidence="5" id="KW-0812">Transmembrane</keyword>
<evidence type="ECO:0000259" key="16">
    <source>
        <dbReference type="Pfam" id="PF23005"/>
    </source>
</evidence>
<evidence type="ECO:0000256" key="12">
    <source>
        <dbReference type="ARBA" id="ARBA00023136"/>
    </source>
</evidence>
<dbReference type="GO" id="GO:0016020">
    <property type="term" value="C:membrane"/>
    <property type="evidence" value="ECO:0007669"/>
    <property type="project" value="UniProtKB-SubCell"/>
</dbReference>
<dbReference type="SUPFAM" id="SSF48264">
    <property type="entry name" value="Cytochrome P450"/>
    <property type="match status" value="1"/>
</dbReference>
<dbReference type="InterPro" id="IPR001128">
    <property type="entry name" value="Cyt_P450"/>
</dbReference>
<dbReference type="PANTHER" id="PTHR47950:SF4">
    <property type="entry name" value="GERANIOL 8-HYDROXYLASE-LIKE"/>
    <property type="match status" value="1"/>
</dbReference>
<dbReference type="InterPro" id="IPR000225">
    <property type="entry name" value="Armadillo"/>
</dbReference>
<dbReference type="GO" id="GO:0016712">
    <property type="term" value="F:oxidoreductase activity, acting on paired donors, with incorporation or reduction of molecular oxygen, reduced flavin or flavoprotein as one donor, and incorporation of one atom of oxygen"/>
    <property type="evidence" value="ECO:0007669"/>
    <property type="project" value="UniProtKB-ARBA"/>
</dbReference>
<dbReference type="InterPro" id="IPR017972">
    <property type="entry name" value="Cyt_P450_CS"/>
</dbReference>
<keyword evidence="12" id="KW-0472">Membrane</keyword>
<evidence type="ECO:0000256" key="9">
    <source>
        <dbReference type="ARBA" id="ARBA00023002"/>
    </source>
</evidence>
<dbReference type="Proteomes" id="UP000298416">
    <property type="component" value="Unassembled WGS sequence"/>
</dbReference>
<dbReference type="GO" id="GO:0016114">
    <property type="term" value="P:terpenoid biosynthetic process"/>
    <property type="evidence" value="ECO:0007669"/>
    <property type="project" value="UniProtKB-ARBA"/>
</dbReference>
<dbReference type="PANTHER" id="PTHR47950">
    <property type="entry name" value="CYTOCHROME P450, FAMILY 76, SUBFAMILY C, POLYPEPTIDE 5-RELATED"/>
    <property type="match status" value="1"/>
</dbReference>
<evidence type="ECO:0000256" key="14">
    <source>
        <dbReference type="PROSITE-ProRule" id="PRU00259"/>
    </source>
</evidence>
<dbReference type="Pfam" id="PF00067">
    <property type="entry name" value="p450"/>
    <property type="match status" value="2"/>
</dbReference>
<dbReference type="SUPFAM" id="SSF48371">
    <property type="entry name" value="ARM repeat"/>
    <property type="match status" value="1"/>
</dbReference>
<evidence type="ECO:0000256" key="8">
    <source>
        <dbReference type="ARBA" id="ARBA00022989"/>
    </source>
</evidence>
<evidence type="ECO:0000256" key="10">
    <source>
        <dbReference type="ARBA" id="ARBA00023004"/>
    </source>
</evidence>
<keyword evidence="8" id="KW-1133">Transmembrane helix</keyword>
<dbReference type="InterPro" id="IPR016024">
    <property type="entry name" value="ARM-type_fold"/>
</dbReference>
<dbReference type="Gene3D" id="1.25.10.10">
    <property type="entry name" value="Leucine-rich Repeat Variant"/>
    <property type="match status" value="1"/>
</dbReference>
<evidence type="ECO:0000256" key="1">
    <source>
        <dbReference type="ARBA" id="ARBA00001971"/>
    </source>
</evidence>
<reference evidence="17" key="2">
    <citation type="submission" date="2020-08" db="EMBL/GenBank/DDBJ databases">
        <title>Plant Genome Project.</title>
        <authorList>
            <person name="Zhang R.-G."/>
        </authorList>
    </citation>
    <scope>NUCLEOTIDE SEQUENCE</scope>
    <source>
        <strain evidence="17">Huo1</strain>
        <tissue evidence="17">Leaf</tissue>
    </source>
</reference>
<comment type="subcellular location">
    <subcellularLocation>
        <location evidence="2">Membrane</location>
        <topology evidence="2">Single-pass membrane protein</topology>
    </subcellularLocation>
</comment>
<dbReference type="InterPro" id="IPR036396">
    <property type="entry name" value="Cyt_P450_sf"/>
</dbReference>
<reference evidence="17" key="1">
    <citation type="submission" date="2018-01" db="EMBL/GenBank/DDBJ databases">
        <authorList>
            <person name="Mao J.F."/>
        </authorList>
    </citation>
    <scope>NUCLEOTIDE SEQUENCE</scope>
    <source>
        <strain evidence="17">Huo1</strain>
        <tissue evidence="17">Leaf</tissue>
    </source>
</reference>
<protein>
    <recommendedName>
        <fullName evidence="16">DUF7032 domain-containing protein</fullName>
    </recommendedName>
</protein>
<dbReference type="GO" id="GO:0020037">
    <property type="term" value="F:heme binding"/>
    <property type="evidence" value="ECO:0007669"/>
    <property type="project" value="InterPro"/>
</dbReference>
<name>A0A8X8WT59_SALSN</name>
<dbReference type="AlphaFoldDB" id="A0A8X8WT59"/>
<evidence type="ECO:0000313" key="18">
    <source>
        <dbReference type="Proteomes" id="UP000298416"/>
    </source>
</evidence>
<evidence type="ECO:0000256" key="6">
    <source>
        <dbReference type="ARBA" id="ARBA00022723"/>
    </source>
</evidence>
<evidence type="ECO:0000256" key="3">
    <source>
        <dbReference type="ARBA" id="ARBA00010617"/>
    </source>
</evidence>
<dbReference type="Pfam" id="PF23005">
    <property type="entry name" value="DUF7032"/>
    <property type="match status" value="1"/>
</dbReference>
<evidence type="ECO:0000256" key="15">
    <source>
        <dbReference type="RuleBase" id="RU000461"/>
    </source>
</evidence>
<gene>
    <name evidence="17" type="ORF">SASPL_137135</name>
</gene>